<dbReference type="GO" id="GO:0120010">
    <property type="term" value="P:intermembrane phospholipid transfer"/>
    <property type="evidence" value="ECO:0007669"/>
    <property type="project" value="TreeGrafter"/>
</dbReference>
<dbReference type="PANTHER" id="PTHR30035">
    <property type="entry name" value="LIPOPROTEIN VACJ-RELATED"/>
    <property type="match status" value="1"/>
</dbReference>
<gene>
    <name evidence="3" type="ORF">SAMN05216325_108122</name>
</gene>
<sequence>MLLLGVGAITGCSTAPKQQKEIIPAQRTLNDNDGENYPMRIYDPLERFNRGAYKFNAKFDQFVFLPAVQVYEFVTPEIAQTGISNFFSNLNELTNLTNSILQLKPKSSMYAVSRFLINSTVGIGGLWDHASAWGIHKHPEDFGQTLGHYGVGNGPYLVLPILGPMNARDGAGRLVDSLAYSVVFYWQAFNLNTHRGAGSAFAATRAVNTRKQIKFRYYKSGSPFEYDLIRYLYTQKRKLEIAK</sequence>
<dbReference type="GO" id="GO:0016020">
    <property type="term" value="C:membrane"/>
    <property type="evidence" value="ECO:0007669"/>
    <property type="project" value="InterPro"/>
</dbReference>
<dbReference type="InterPro" id="IPR007428">
    <property type="entry name" value="MlaA"/>
</dbReference>
<name>A0A1H8E4J1_9PROT</name>
<proteinExistence type="inferred from homology"/>
<dbReference type="PRINTS" id="PR01805">
    <property type="entry name" value="VACJLIPOPROT"/>
</dbReference>
<evidence type="ECO:0000256" key="1">
    <source>
        <dbReference type="ARBA" id="ARBA00010634"/>
    </source>
</evidence>
<dbReference type="EMBL" id="FOCP01000008">
    <property type="protein sequence ID" value="SEN14336.1"/>
    <property type="molecule type" value="Genomic_DNA"/>
</dbReference>
<dbReference type="Pfam" id="PF04333">
    <property type="entry name" value="MlaA"/>
    <property type="match status" value="1"/>
</dbReference>
<evidence type="ECO:0000313" key="4">
    <source>
        <dbReference type="Proteomes" id="UP000199459"/>
    </source>
</evidence>
<accession>A0A1H8E4J1</accession>
<evidence type="ECO:0000313" key="3">
    <source>
        <dbReference type="EMBL" id="SEN14336.1"/>
    </source>
</evidence>
<dbReference type="PANTHER" id="PTHR30035:SF3">
    <property type="entry name" value="INTERMEMBRANE PHOSPHOLIPID TRANSPORT SYSTEM LIPOPROTEIN MLAA"/>
    <property type="match status" value="1"/>
</dbReference>
<protein>
    <submittedName>
        <fullName evidence="3">Phospholipid-binding lipoprotein MlaA</fullName>
    </submittedName>
</protein>
<comment type="similarity">
    <text evidence="1">Belongs to the MlaA family.</text>
</comment>
<dbReference type="AlphaFoldDB" id="A0A1H8E4J1"/>
<reference evidence="3 4" key="1">
    <citation type="submission" date="2016-10" db="EMBL/GenBank/DDBJ databases">
        <authorList>
            <person name="de Groot N.N."/>
        </authorList>
    </citation>
    <scope>NUCLEOTIDE SEQUENCE [LARGE SCALE GENOMIC DNA]</scope>
    <source>
        <strain evidence="3 4">Nm22</strain>
    </source>
</reference>
<dbReference type="Proteomes" id="UP000199459">
    <property type="component" value="Unassembled WGS sequence"/>
</dbReference>
<organism evidence="3 4">
    <name type="scientific">Nitrosomonas marina</name>
    <dbReference type="NCBI Taxonomy" id="917"/>
    <lineage>
        <taxon>Bacteria</taxon>
        <taxon>Pseudomonadati</taxon>
        <taxon>Pseudomonadota</taxon>
        <taxon>Betaproteobacteria</taxon>
        <taxon>Nitrosomonadales</taxon>
        <taxon>Nitrosomonadaceae</taxon>
        <taxon>Nitrosomonas</taxon>
    </lineage>
</organism>
<dbReference type="OrthoDB" id="9785326at2"/>
<evidence type="ECO:0000256" key="2">
    <source>
        <dbReference type="ARBA" id="ARBA00022729"/>
    </source>
</evidence>
<dbReference type="STRING" id="917.SAMN05216326_10332"/>
<keyword evidence="3" id="KW-0449">Lipoprotein</keyword>
<keyword evidence="2" id="KW-0732">Signal</keyword>